<dbReference type="AlphaFoldDB" id="A0A814CRB2"/>
<dbReference type="Proteomes" id="UP000663854">
    <property type="component" value="Unassembled WGS sequence"/>
</dbReference>
<feature type="disulfide bond" evidence="2">
    <location>
        <begin position="121"/>
        <end position="148"/>
    </location>
</feature>
<dbReference type="EMBL" id="CAJNOU010000487">
    <property type="protein sequence ID" value="CAF1012145.1"/>
    <property type="molecule type" value="Genomic_DNA"/>
</dbReference>
<dbReference type="SMART" id="SM00042">
    <property type="entry name" value="CUB"/>
    <property type="match status" value="1"/>
</dbReference>
<evidence type="ECO:0000256" key="2">
    <source>
        <dbReference type="PROSITE-ProRule" id="PRU00059"/>
    </source>
</evidence>
<evidence type="ECO:0000313" key="11">
    <source>
        <dbReference type="Proteomes" id="UP000663870"/>
    </source>
</evidence>
<accession>A0A814CRB2</accession>
<evidence type="ECO:0000313" key="9">
    <source>
        <dbReference type="EMBL" id="CAF3803138.1"/>
    </source>
</evidence>
<dbReference type="EMBL" id="CAJNOH010000211">
    <property type="protein sequence ID" value="CAF0946925.1"/>
    <property type="molecule type" value="Genomic_DNA"/>
</dbReference>
<dbReference type="CDD" id="cd00041">
    <property type="entry name" value="CUB"/>
    <property type="match status" value="1"/>
</dbReference>
<proteinExistence type="predicted"/>
<feature type="disulfide bond" evidence="2">
    <location>
        <begin position="172"/>
        <end position="189"/>
    </location>
</feature>
<keyword evidence="3" id="KW-0472">Membrane</keyword>
<evidence type="ECO:0000259" key="5">
    <source>
        <dbReference type="PROSITE" id="PS01180"/>
    </source>
</evidence>
<evidence type="ECO:0000256" key="4">
    <source>
        <dbReference type="SAM" id="SignalP"/>
    </source>
</evidence>
<evidence type="ECO:0000256" key="3">
    <source>
        <dbReference type="SAM" id="Phobius"/>
    </source>
</evidence>
<sequence length="467" mass="53900">MFLILIFNLPYFIFAHIGYSTKSYCLDGIERDKLILECRDNELIKLGRIIYGYSWSNDCSYIDKDCTMDLPSEDIICSTTSNCTVRVVQHPLILQDCWNLAASYVQAEYECVQDYSLKNICESQDIILTDGFISTPNYPNGFLSNLNCLCTLVASSNNSIVLEIINFNLPICSEAGLLLWIGEDFQTKCLTQDPITLISNYQQNITFRFYTFKNQKQGGFLMKYYLLPQSNNATLRLQCHLTSSSNRSIISNHFLTYKSSRRNSNQYEKELSLTHSNDLIKRFRSSPSIIEPYTDILPIHKQQQLPIFNQSTYRQYFLPNSTPFSRSNINLIIIFIISIVVFLIVINVLVWFMCSLRLKSCKSTSSVQNLYSHKMNLNNEVKRSLNKEFSHETNRLKSLHSLLYVDHKAVDINPIKTNINRDLDSSLSEYNLPSNSSPTNFNHAFIIKSKSSETLQEPRQINSWDDI</sequence>
<dbReference type="InterPro" id="IPR035914">
    <property type="entry name" value="Sperma_CUB_dom_sf"/>
</dbReference>
<evidence type="ECO:0000256" key="1">
    <source>
        <dbReference type="ARBA" id="ARBA00023157"/>
    </source>
</evidence>
<reference evidence="6" key="1">
    <citation type="submission" date="2021-02" db="EMBL/GenBank/DDBJ databases">
        <authorList>
            <person name="Nowell W R."/>
        </authorList>
    </citation>
    <scope>NUCLEOTIDE SEQUENCE</scope>
</reference>
<evidence type="ECO:0000313" key="6">
    <source>
        <dbReference type="EMBL" id="CAF0946925.1"/>
    </source>
</evidence>
<dbReference type="Proteomes" id="UP000663823">
    <property type="component" value="Unassembled WGS sequence"/>
</dbReference>
<evidence type="ECO:0000313" key="10">
    <source>
        <dbReference type="Proteomes" id="UP000663854"/>
    </source>
</evidence>
<protein>
    <recommendedName>
        <fullName evidence="5">CUB domain-containing protein</fullName>
    </recommendedName>
</protein>
<feature type="domain" description="CUB" evidence="5">
    <location>
        <begin position="121"/>
        <end position="227"/>
    </location>
</feature>
<dbReference type="PROSITE" id="PS01180">
    <property type="entry name" value="CUB"/>
    <property type="match status" value="1"/>
</dbReference>
<name>A0A814CRB2_9BILA</name>
<dbReference type="Gene3D" id="2.60.120.290">
    <property type="entry name" value="Spermadhesin, CUB domain"/>
    <property type="match status" value="1"/>
</dbReference>
<keyword evidence="3" id="KW-0812">Transmembrane</keyword>
<evidence type="ECO:0000313" key="8">
    <source>
        <dbReference type="EMBL" id="CAF1012145.1"/>
    </source>
</evidence>
<comment type="caution">
    <text evidence="6">The sequence shown here is derived from an EMBL/GenBank/DDBJ whole genome shotgun (WGS) entry which is preliminary data.</text>
</comment>
<keyword evidence="4" id="KW-0732">Signal</keyword>
<feature type="transmembrane region" description="Helical" evidence="3">
    <location>
        <begin position="331"/>
        <end position="354"/>
    </location>
</feature>
<feature type="signal peptide" evidence="4">
    <location>
        <begin position="1"/>
        <end position="15"/>
    </location>
</feature>
<dbReference type="EMBL" id="CAJOAX010002537">
    <property type="protein sequence ID" value="CAF3803138.1"/>
    <property type="molecule type" value="Genomic_DNA"/>
</dbReference>
<keyword evidence="3" id="KW-1133">Transmembrane helix</keyword>
<evidence type="ECO:0000313" key="7">
    <source>
        <dbReference type="EMBL" id="CAF0991159.1"/>
    </source>
</evidence>
<feature type="chain" id="PRO_5035599625" description="CUB domain-containing protein" evidence="4">
    <location>
        <begin position="16"/>
        <end position="467"/>
    </location>
</feature>
<dbReference type="Pfam" id="PF00431">
    <property type="entry name" value="CUB"/>
    <property type="match status" value="1"/>
</dbReference>
<keyword evidence="1 2" id="KW-1015">Disulfide bond</keyword>
<dbReference type="InterPro" id="IPR000859">
    <property type="entry name" value="CUB_dom"/>
</dbReference>
<dbReference type="EMBL" id="CAJNOL010000297">
    <property type="protein sequence ID" value="CAF0991159.1"/>
    <property type="molecule type" value="Genomic_DNA"/>
</dbReference>
<dbReference type="Proteomes" id="UP000663889">
    <property type="component" value="Unassembled WGS sequence"/>
</dbReference>
<dbReference type="Proteomes" id="UP000663870">
    <property type="component" value="Unassembled WGS sequence"/>
</dbReference>
<gene>
    <name evidence="7" type="ORF">JXQ802_LOCUS13680</name>
    <name evidence="9" type="ORF">OTI717_LOCUS18392</name>
    <name evidence="6" type="ORF">PYM288_LOCUS11907</name>
    <name evidence="8" type="ORF">SEV965_LOCUS11352</name>
</gene>
<dbReference type="SUPFAM" id="SSF49854">
    <property type="entry name" value="Spermadhesin, CUB domain"/>
    <property type="match status" value="1"/>
</dbReference>
<keyword evidence="11" id="KW-1185">Reference proteome</keyword>
<organism evidence="6 10">
    <name type="scientific">Rotaria sordida</name>
    <dbReference type="NCBI Taxonomy" id="392033"/>
    <lineage>
        <taxon>Eukaryota</taxon>
        <taxon>Metazoa</taxon>
        <taxon>Spiralia</taxon>
        <taxon>Gnathifera</taxon>
        <taxon>Rotifera</taxon>
        <taxon>Eurotatoria</taxon>
        <taxon>Bdelloidea</taxon>
        <taxon>Philodinida</taxon>
        <taxon>Philodinidae</taxon>
        <taxon>Rotaria</taxon>
    </lineage>
</organism>